<accession>A0A6C0B871</accession>
<proteinExistence type="predicted"/>
<protein>
    <submittedName>
        <fullName evidence="1">Uncharacterized protein</fullName>
    </submittedName>
</protein>
<reference evidence="1" key="1">
    <citation type="journal article" date="2020" name="Nature">
        <title>Giant virus diversity and host interactions through global metagenomics.</title>
        <authorList>
            <person name="Schulz F."/>
            <person name="Roux S."/>
            <person name="Paez-Espino D."/>
            <person name="Jungbluth S."/>
            <person name="Walsh D.A."/>
            <person name="Denef V.J."/>
            <person name="McMahon K.D."/>
            <person name="Konstantinidis K.T."/>
            <person name="Eloe-Fadrosh E.A."/>
            <person name="Kyrpides N.C."/>
            <person name="Woyke T."/>
        </authorList>
    </citation>
    <scope>NUCLEOTIDE SEQUENCE</scope>
    <source>
        <strain evidence="1">GVMAG-M-3300010158-55</strain>
    </source>
</reference>
<evidence type="ECO:0000313" key="1">
    <source>
        <dbReference type="EMBL" id="QHS88296.1"/>
    </source>
</evidence>
<sequence length="85" mass="10094">MVEMDNVYRKSAKKYNQVYKPTKEDLKSRYNVCKKTFCNSQCEGYPIQIKHKNGFQKEYRVPQINKLKEKGALSGCVYTDYNVFH</sequence>
<organism evidence="1">
    <name type="scientific">viral metagenome</name>
    <dbReference type="NCBI Taxonomy" id="1070528"/>
    <lineage>
        <taxon>unclassified sequences</taxon>
        <taxon>metagenomes</taxon>
        <taxon>organismal metagenomes</taxon>
    </lineage>
</organism>
<dbReference type="EMBL" id="MN739095">
    <property type="protein sequence ID" value="QHS88296.1"/>
    <property type="molecule type" value="Genomic_DNA"/>
</dbReference>
<dbReference type="AlphaFoldDB" id="A0A6C0B871"/>
<name>A0A6C0B871_9ZZZZ</name>